<dbReference type="FunFam" id="2.60.40.150:FF:000006">
    <property type="entry name" value="Synaptotagmin-like 5, isoform CRA_a"/>
    <property type="match status" value="1"/>
</dbReference>
<keyword evidence="7" id="KW-1185">Reference proteome</keyword>
<dbReference type="Gene3D" id="3.30.40.10">
    <property type="entry name" value="Zinc/RING finger domain, C3HC4 (zinc finger)"/>
    <property type="match status" value="1"/>
</dbReference>
<dbReference type="PROSITE" id="PS50004">
    <property type="entry name" value="C2"/>
    <property type="match status" value="2"/>
</dbReference>
<dbReference type="GO" id="GO:0006887">
    <property type="term" value="P:exocytosis"/>
    <property type="evidence" value="ECO:0007669"/>
    <property type="project" value="TreeGrafter"/>
</dbReference>
<dbReference type="InterPro" id="IPR011011">
    <property type="entry name" value="Znf_FYVE_PHD"/>
</dbReference>
<dbReference type="CDD" id="cd04020">
    <property type="entry name" value="C2B_SLP_1-2-3-4"/>
    <property type="match status" value="1"/>
</dbReference>
<dbReference type="Pfam" id="PF00168">
    <property type="entry name" value="C2"/>
    <property type="match status" value="2"/>
</dbReference>
<feature type="compositionally biased region" description="Polar residues" evidence="4">
    <location>
        <begin position="374"/>
        <end position="383"/>
    </location>
</feature>
<evidence type="ECO:0000259" key="6">
    <source>
        <dbReference type="PROSITE" id="PS50916"/>
    </source>
</evidence>
<proteinExistence type="predicted"/>
<feature type="compositionally biased region" description="Low complexity" evidence="4">
    <location>
        <begin position="414"/>
        <end position="456"/>
    </location>
</feature>
<dbReference type="GO" id="GO:0005886">
    <property type="term" value="C:plasma membrane"/>
    <property type="evidence" value="ECO:0007669"/>
    <property type="project" value="TreeGrafter"/>
</dbReference>
<dbReference type="SUPFAM" id="SSF57903">
    <property type="entry name" value="FYVE/PHD zinc finger"/>
    <property type="match status" value="1"/>
</dbReference>
<evidence type="ECO:0000313" key="9">
    <source>
        <dbReference type="RefSeq" id="XP_032828700.1"/>
    </source>
</evidence>
<dbReference type="InterPro" id="IPR000008">
    <property type="entry name" value="C2_dom"/>
</dbReference>
<keyword evidence="2" id="KW-0677">Repeat</keyword>
<dbReference type="GO" id="GO:0070382">
    <property type="term" value="C:exocytic vesicle"/>
    <property type="evidence" value="ECO:0007669"/>
    <property type="project" value="TreeGrafter"/>
</dbReference>
<dbReference type="Gene3D" id="2.60.40.150">
    <property type="entry name" value="C2 domain"/>
    <property type="match status" value="2"/>
</dbReference>
<protein>
    <submittedName>
        <fullName evidence="8 9">Synaptotagmin-like protein 4 isoform X1</fullName>
    </submittedName>
</protein>
<organism evidence="7 9">
    <name type="scientific">Petromyzon marinus</name>
    <name type="common">Sea lamprey</name>
    <dbReference type="NCBI Taxonomy" id="7757"/>
    <lineage>
        <taxon>Eukaryota</taxon>
        <taxon>Metazoa</taxon>
        <taxon>Chordata</taxon>
        <taxon>Craniata</taxon>
        <taxon>Vertebrata</taxon>
        <taxon>Cyclostomata</taxon>
        <taxon>Hyperoartia</taxon>
        <taxon>Petromyzontiformes</taxon>
        <taxon>Petromyzontidae</taxon>
        <taxon>Petromyzon</taxon>
    </lineage>
</organism>
<feature type="region of interest" description="Disordered" evidence="4">
    <location>
        <begin position="178"/>
        <end position="294"/>
    </location>
</feature>
<feature type="compositionally biased region" description="Low complexity" evidence="4">
    <location>
        <begin position="508"/>
        <end position="519"/>
    </location>
</feature>
<evidence type="ECO:0000256" key="2">
    <source>
        <dbReference type="ARBA" id="ARBA00022737"/>
    </source>
</evidence>
<dbReference type="GO" id="GO:0006886">
    <property type="term" value="P:intracellular protein transport"/>
    <property type="evidence" value="ECO:0007669"/>
    <property type="project" value="InterPro"/>
</dbReference>
<evidence type="ECO:0000256" key="4">
    <source>
        <dbReference type="SAM" id="MobiDB-lite"/>
    </source>
</evidence>
<keyword evidence="3" id="KW-0472">Membrane</keyword>
<sequence>MSGEEETVDLSFLTEMEKESILGVLQRDKTLREMEAQRVRRLRRELERLREKGAARGQGRGQQALVAVQSAGEGVPHGSCARCLQPLGWAWLAGGDLCPACLQRVCRACRVPAKGGGGSARAGGGEWQCEACHREAEIRTASGEWFRQARAERFSCAASDGSDIVTASLRRRQKKKREAAGDIFLESHARAPEQLAKPNNGLGAGTPTATRSASKKPADNTKSYGLSRKPSKSRNKRGDEATHGVLHHDAHAAKERSNPKADSVGKAVPPFIGGTASRAEHSPSANPSDAAPGGRGNVIVATAAVGIASAAPPTPGGSVPSAGSLLPPPDGISLGSRGSPPRRRDGSRTDSNGNRVSSSSPSSSGFPSPPASRLATTSTLSPPNRSPGPKMEGPARGKETPTRSPQGSRVGGKSSSESPHPPSASVSSPSTVSWGSSDAPAGASPVPASPARSIPSIGTPEHKSDCTEDPLVSPNQTLSNTSSLLSTANQLTPERMKRLTLPDHDGDSASLCSSSSLCSDTDAPPRSGGAARVSGDINFSVSYDYRVGVLSLTLRQCRNLAYGEERTKRCDPYVKVYLLPDKSRQGKRKTKIKKNTINPVFNETLKYAISHTQLEVRCVHLSVWHHDSFRHNSFLGQASLPLDCCDLERGDDRWCALQPRVENITEASPQYKGELILALKYIAPTEQPQPESPPGESPADGKGKGKRRPLPTGELHINIKGAKNLTAAKAGRTSNPFVKGYLLPDEHKVTKQKTPVVRKTVNPVWNHTFIFEGLPVQELPEVSLELTLWDHESLSSNHFLGGVRLGTGTGFSYERVAPWNDARGDEQAAFLRIAETPGVWVPVALMLRANMEARAF</sequence>
<dbReference type="RefSeq" id="XP_032828700.1">
    <property type="nucleotide sequence ID" value="XM_032972809.1"/>
</dbReference>
<dbReference type="InterPro" id="IPR035892">
    <property type="entry name" value="C2_domain_sf"/>
</dbReference>
<feature type="region of interest" description="Disordered" evidence="4">
    <location>
        <begin position="685"/>
        <end position="714"/>
    </location>
</feature>
<reference evidence="8 9" key="1">
    <citation type="submission" date="2025-04" db="UniProtKB">
        <authorList>
            <consortium name="RefSeq"/>
        </authorList>
    </citation>
    <scope>IDENTIFICATION</scope>
    <source>
        <tissue evidence="8 9">Sperm</tissue>
    </source>
</reference>
<dbReference type="Pfam" id="PF02318">
    <property type="entry name" value="FYVE_2"/>
    <property type="match status" value="1"/>
</dbReference>
<dbReference type="KEGG" id="pmrn:116953007"/>
<dbReference type="PROSITE" id="PS50916">
    <property type="entry name" value="RABBD"/>
    <property type="match status" value="1"/>
</dbReference>
<gene>
    <name evidence="8 9" type="primary">LOC116953007</name>
</gene>
<feature type="domain" description="C2" evidence="5">
    <location>
        <begin position="533"/>
        <end position="655"/>
    </location>
</feature>
<dbReference type="InterPro" id="IPR041282">
    <property type="entry name" value="FYVE_2"/>
</dbReference>
<evidence type="ECO:0000256" key="3">
    <source>
        <dbReference type="ARBA" id="ARBA00023136"/>
    </source>
</evidence>
<feature type="compositionally biased region" description="Basic and acidic residues" evidence="4">
    <location>
        <begin position="494"/>
        <end position="507"/>
    </location>
</feature>
<dbReference type="SUPFAM" id="SSF49562">
    <property type="entry name" value="C2 domain (Calcium/lipid-binding domain, CaLB)"/>
    <property type="match status" value="2"/>
</dbReference>
<dbReference type="PANTHER" id="PTHR45716:SF2">
    <property type="entry name" value="BITESIZE, ISOFORM I"/>
    <property type="match status" value="1"/>
</dbReference>
<dbReference type="CDD" id="cd08521">
    <property type="entry name" value="C2A_SLP"/>
    <property type="match status" value="1"/>
</dbReference>
<dbReference type="Proteomes" id="UP001318040">
    <property type="component" value="Chromosome 49"/>
</dbReference>
<comment type="subcellular location">
    <subcellularLocation>
        <location evidence="1">Membrane</location>
    </subcellularLocation>
</comment>
<evidence type="ECO:0000259" key="5">
    <source>
        <dbReference type="PROSITE" id="PS50004"/>
    </source>
</evidence>
<dbReference type="InterPro" id="IPR013083">
    <property type="entry name" value="Znf_RING/FYVE/PHD"/>
</dbReference>
<feature type="compositionally biased region" description="Low complexity" evidence="4">
    <location>
        <begin position="475"/>
        <end position="492"/>
    </location>
</feature>
<dbReference type="AlphaFoldDB" id="A0AAJ7U2V1"/>
<feature type="domain" description="C2" evidence="5">
    <location>
        <begin position="693"/>
        <end position="820"/>
    </location>
</feature>
<name>A0AAJ7U2V1_PETMA</name>
<dbReference type="GO" id="GO:0031267">
    <property type="term" value="F:small GTPase binding"/>
    <property type="evidence" value="ECO:0007669"/>
    <property type="project" value="InterPro"/>
</dbReference>
<dbReference type="GO" id="GO:0042043">
    <property type="term" value="F:neurexin family protein binding"/>
    <property type="evidence" value="ECO:0007669"/>
    <property type="project" value="TreeGrafter"/>
</dbReference>
<feature type="compositionally biased region" description="Low complexity" evidence="4">
    <location>
        <begin position="357"/>
        <end position="366"/>
    </location>
</feature>
<feature type="compositionally biased region" description="Basic and acidic residues" evidence="4">
    <location>
        <begin position="236"/>
        <end position="259"/>
    </location>
</feature>
<dbReference type="PANTHER" id="PTHR45716">
    <property type="entry name" value="BITESIZE, ISOFORM I"/>
    <property type="match status" value="1"/>
</dbReference>
<dbReference type="InterPro" id="IPR043567">
    <property type="entry name" value="SYTL1-5_C2B"/>
</dbReference>
<accession>A0AAJ7U2V1</accession>
<dbReference type="InterPro" id="IPR010911">
    <property type="entry name" value="Rab_BD"/>
</dbReference>
<dbReference type="SMART" id="SM00239">
    <property type="entry name" value="C2"/>
    <property type="match status" value="2"/>
</dbReference>
<evidence type="ECO:0000256" key="1">
    <source>
        <dbReference type="ARBA" id="ARBA00004370"/>
    </source>
</evidence>
<feature type="domain" description="RabBD" evidence="6">
    <location>
        <begin position="7"/>
        <end position="149"/>
    </location>
</feature>
<evidence type="ECO:0000313" key="7">
    <source>
        <dbReference type="Proteomes" id="UP001318040"/>
    </source>
</evidence>
<dbReference type="RefSeq" id="XP_032828698.1">
    <property type="nucleotide sequence ID" value="XM_032972807.1"/>
</dbReference>
<feature type="region of interest" description="Disordered" evidence="4">
    <location>
        <begin position="312"/>
        <end position="530"/>
    </location>
</feature>
<evidence type="ECO:0000313" key="8">
    <source>
        <dbReference type="RefSeq" id="XP_032828698.1"/>
    </source>
</evidence>